<dbReference type="SUPFAM" id="SSF55073">
    <property type="entry name" value="Nucleotide cyclase"/>
    <property type="match status" value="1"/>
</dbReference>
<evidence type="ECO:0000256" key="2">
    <source>
        <dbReference type="ARBA" id="ARBA00034247"/>
    </source>
</evidence>
<dbReference type="InterPro" id="IPR029787">
    <property type="entry name" value="Nucleotide_cyclase"/>
</dbReference>
<feature type="domain" description="GGDEF" evidence="4">
    <location>
        <begin position="247"/>
        <end position="379"/>
    </location>
</feature>
<evidence type="ECO:0000313" key="6">
    <source>
        <dbReference type="Proteomes" id="UP001596501"/>
    </source>
</evidence>
<evidence type="ECO:0000259" key="4">
    <source>
        <dbReference type="PROSITE" id="PS50887"/>
    </source>
</evidence>
<feature type="transmembrane region" description="Helical" evidence="3">
    <location>
        <begin position="57"/>
        <end position="80"/>
    </location>
</feature>
<protein>
    <recommendedName>
        <fullName evidence="1">diguanylate cyclase</fullName>
        <ecNumber evidence="1">2.7.7.65</ecNumber>
    </recommendedName>
</protein>
<keyword evidence="3" id="KW-1133">Transmembrane helix</keyword>
<proteinExistence type="predicted"/>
<keyword evidence="6" id="KW-1185">Reference proteome</keyword>
<gene>
    <name evidence="5" type="ORF">ACFQPB_17930</name>
</gene>
<evidence type="ECO:0000313" key="5">
    <source>
        <dbReference type="EMBL" id="MFC7410744.1"/>
    </source>
</evidence>
<dbReference type="Pfam" id="PF00990">
    <property type="entry name" value="GGDEF"/>
    <property type="match status" value="1"/>
</dbReference>
<keyword evidence="3" id="KW-0812">Transmembrane</keyword>
<dbReference type="CDD" id="cd01949">
    <property type="entry name" value="GGDEF"/>
    <property type="match status" value="1"/>
</dbReference>
<dbReference type="PANTHER" id="PTHR45138:SF9">
    <property type="entry name" value="DIGUANYLATE CYCLASE DGCM-RELATED"/>
    <property type="match status" value="1"/>
</dbReference>
<dbReference type="PROSITE" id="PS50887">
    <property type="entry name" value="GGDEF"/>
    <property type="match status" value="1"/>
</dbReference>
<dbReference type="EMBL" id="JBHTCA010000018">
    <property type="protein sequence ID" value="MFC7410744.1"/>
    <property type="molecule type" value="Genomic_DNA"/>
</dbReference>
<accession>A0ABW2QNQ3</accession>
<organism evidence="5 6">
    <name type="scientific">Hydrogenophaga atypica</name>
    <dbReference type="NCBI Taxonomy" id="249409"/>
    <lineage>
        <taxon>Bacteria</taxon>
        <taxon>Pseudomonadati</taxon>
        <taxon>Pseudomonadota</taxon>
        <taxon>Betaproteobacteria</taxon>
        <taxon>Burkholderiales</taxon>
        <taxon>Comamonadaceae</taxon>
        <taxon>Hydrogenophaga</taxon>
    </lineage>
</organism>
<dbReference type="InterPro" id="IPR043128">
    <property type="entry name" value="Rev_trsase/Diguanyl_cyclase"/>
</dbReference>
<dbReference type="Proteomes" id="UP001596501">
    <property type="component" value="Unassembled WGS sequence"/>
</dbReference>
<feature type="transmembrane region" description="Helical" evidence="3">
    <location>
        <begin position="185"/>
        <end position="205"/>
    </location>
</feature>
<evidence type="ECO:0000256" key="1">
    <source>
        <dbReference type="ARBA" id="ARBA00012528"/>
    </source>
</evidence>
<keyword evidence="3" id="KW-0472">Membrane</keyword>
<reference evidence="6" key="1">
    <citation type="journal article" date="2019" name="Int. J. Syst. Evol. Microbiol.">
        <title>The Global Catalogue of Microorganisms (GCM) 10K type strain sequencing project: providing services to taxonomists for standard genome sequencing and annotation.</title>
        <authorList>
            <consortium name="The Broad Institute Genomics Platform"/>
            <consortium name="The Broad Institute Genome Sequencing Center for Infectious Disease"/>
            <person name="Wu L."/>
            <person name="Ma J."/>
        </authorList>
    </citation>
    <scope>NUCLEOTIDE SEQUENCE [LARGE SCALE GENOMIC DNA]</scope>
    <source>
        <strain evidence="6">CGMCC 1.12371</strain>
    </source>
</reference>
<comment type="catalytic activity">
    <reaction evidence="2">
        <text>2 GTP = 3',3'-c-di-GMP + 2 diphosphate</text>
        <dbReference type="Rhea" id="RHEA:24898"/>
        <dbReference type="ChEBI" id="CHEBI:33019"/>
        <dbReference type="ChEBI" id="CHEBI:37565"/>
        <dbReference type="ChEBI" id="CHEBI:58805"/>
        <dbReference type="EC" id="2.7.7.65"/>
    </reaction>
</comment>
<dbReference type="InterPro" id="IPR050469">
    <property type="entry name" value="Diguanylate_Cyclase"/>
</dbReference>
<dbReference type="Gene3D" id="3.30.70.270">
    <property type="match status" value="1"/>
</dbReference>
<dbReference type="PANTHER" id="PTHR45138">
    <property type="entry name" value="REGULATORY COMPONENTS OF SENSORY TRANSDUCTION SYSTEM"/>
    <property type="match status" value="1"/>
</dbReference>
<sequence>MTALLMAIMCAVMFAVWRFNRNIPGLQAWTLSYLFGFGVAALLLGRDSGTEGLHSALPVVSTFVCIFATAYCSLAGARAFVGQAPLPMAVPVAGALLTGGIAFYFTVLQPNVGLRVLLGSTISGALYLASARTFKQNGIGVLPARRLISLAYGLHGAFLLLRPWLFKLGSTVDGAPDIASQLSHFIILESTVALILMAFGTLMLVNEHVTQELRRVAEKDFLTGVFNRRAFLSLLEKAGSLAHRTQSALPVLLVDLDHFKQINDRHGHKVGDLALRHFVAVTEGCLRKHDVMGRMGGEEFAIFLPHTQREDAQRVSERLRSLVAAQPLMTDKGPVGLTVSIGLVMCHPGEAPENALHRADQAMYQAKQAGRNRVVSLQAASA</sequence>
<feature type="transmembrane region" description="Helical" evidence="3">
    <location>
        <begin position="147"/>
        <end position="165"/>
    </location>
</feature>
<dbReference type="InterPro" id="IPR000160">
    <property type="entry name" value="GGDEF_dom"/>
</dbReference>
<feature type="transmembrane region" description="Helical" evidence="3">
    <location>
        <begin position="86"/>
        <end position="107"/>
    </location>
</feature>
<comment type="caution">
    <text evidence="5">The sequence shown here is derived from an EMBL/GenBank/DDBJ whole genome shotgun (WGS) entry which is preliminary data.</text>
</comment>
<name>A0ABW2QNQ3_9BURK</name>
<dbReference type="NCBIfam" id="TIGR00254">
    <property type="entry name" value="GGDEF"/>
    <property type="match status" value="1"/>
</dbReference>
<evidence type="ECO:0000256" key="3">
    <source>
        <dbReference type="SAM" id="Phobius"/>
    </source>
</evidence>
<dbReference type="SMART" id="SM00267">
    <property type="entry name" value="GGDEF"/>
    <property type="match status" value="1"/>
</dbReference>
<dbReference type="EC" id="2.7.7.65" evidence="1"/>
<feature type="transmembrane region" description="Helical" evidence="3">
    <location>
        <begin position="28"/>
        <end position="45"/>
    </location>
</feature>